<dbReference type="Proteomes" id="UP000192578">
    <property type="component" value="Unassembled WGS sequence"/>
</dbReference>
<feature type="chain" id="PRO_5040773748" evidence="2">
    <location>
        <begin position="21"/>
        <end position="1327"/>
    </location>
</feature>
<evidence type="ECO:0000313" key="4">
    <source>
        <dbReference type="Proteomes" id="UP000192578"/>
    </source>
</evidence>
<keyword evidence="4" id="KW-1185">Reference proteome</keyword>
<gene>
    <name evidence="3" type="ORF">BV898_18555</name>
</gene>
<dbReference type="OrthoDB" id="1927454at2759"/>
<feature type="signal peptide" evidence="2">
    <location>
        <begin position="1"/>
        <end position="20"/>
    </location>
</feature>
<reference evidence="4" key="1">
    <citation type="submission" date="2017-01" db="EMBL/GenBank/DDBJ databases">
        <title>Comparative genomics of anhydrobiosis in the tardigrade Hypsibius dujardini.</title>
        <authorList>
            <person name="Yoshida Y."/>
            <person name="Koutsovoulos G."/>
            <person name="Laetsch D."/>
            <person name="Stevens L."/>
            <person name="Kumar S."/>
            <person name="Horikawa D."/>
            <person name="Ishino K."/>
            <person name="Komine S."/>
            <person name="Tomita M."/>
            <person name="Blaxter M."/>
            <person name="Arakawa K."/>
        </authorList>
    </citation>
    <scope>NUCLEOTIDE SEQUENCE [LARGE SCALE GENOMIC DNA]</scope>
    <source>
        <strain evidence="4">Z151</strain>
    </source>
</reference>
<sequence length="1327" mass="151394">MMETLFHFVVLTLSITYVSSQSIGVVRCYVCRSLLTNGVRDFGDCPDIYNSQTTTVKYCRACMKFEGNMTTNYTQPKTNVTTRACYDETAYNPTNSAGIFQQSVLTEPSPGALTLAPLGMLVQAKIDPTPTNPSLTDRRRPTPFQTYDRGVLYVCSDGDLCNGAAKETPLLAITLPLALFAVLKCTASRHPSTLAEILKSLRIVPAPPPSDVDSASITDIASAVVLREHAKHAAGLKEDHEYKKSQKPQKTDRAWFFPYGQEKLAHLLLDPVCICGVNVDEFSIHCKNGEISLILDTYRNIDANRCRRGDAVSRLIPEELEQRIKFGVPPAVIQQDEHKVSLAHHTGHKIPLPRLHPAGANQMRHTAKNVDKVVEAWGSQGADSQGSGDFTAEILDAGSPMVRLMTTVYEEQCLYNAVFFEAIRQCTVHFAERGQFLADIRRSYTALLQSVPNLLKAIHQELLMQRSIDRRLVEHFIGYKEWWDGTRFRFDTIKQSGEIGRTITARCKDLPDNNRLVFLLDDDSKLFKGYIRLFENQRTTLLLDQNNMAFECERWQDLTHLLSTRLMENPNFDEFHQLHNVQSSWLENAREIYQRIVLHDEKQVLTLREQTKAWLSTLSQLEKRLSDNENAVFTTLTSIRLQVEETVRQFFDREGPADEELKMDITDRLRKWISELVAVLSRFQAALAKQNLQFAEKVHTLFERLVVSTLTALVTRYKRERAFATGPLTPTDPSQSTRILRAMDPVQRLGPSVRLEEEHDSFIENPLNVLVGEPTDAPPPAKTDPFNDSLDIFLDLLRRYRIYDADLTLLQNSHPYIELYSLWQRYHALQPSFQERTYGNEGLLIEIANLEESMEQILSLATDSRSNYFNTMDPDRFSSAAFGFIHTIDQILMGIRTKYHISALLSEPPNNLIRKLIQNARTWSLFTESHLKAMTHGVMTKVSEYSEKMLRIGIDLLVTVLPDQDFDEKRYLQLYKKGADMAINDKLDLMELQLTALCLEHGNFSHALDEESVLAGNATKDHTFGKSAEWKRLADSLLRTAYVINDINKSQLHGTTLSRYKKKVEAVKTAVAERDFSLDELLALIDTKVDTHDFVEFTNLGDEVNIYVKPYAIATTENVDRECDPHTTDYTEEMLVELDEQKERNAKTQQRVRELQDGLSRAKAANQQLNAAVQVLRKEQSEGVPVQPKLTEETMTVIELITWPDPDVPEVMRPGALPPMEEQETIPDWEALLRGSSMPDSAPSVFFSAQNRPVFGYLNRMAEIEVLLQPHQLKLMQLMQVIEPLLEPDLELQATYEQRKADRDQKRADRWVQCQRIREERHKAQNA</sequence>
<keyword evidence="1" id="KW-0175">Coiled coil</keyword>
<comment type="caution">
    <text evidence="3">The sequence shown here is derived from an EMBL/GenBank/DDBJ whole genome shotgun (WGS) entry which is preliminary data.</text>
</comment>
<proteinExistence type="predicted"/>
<organism evidence="3 4">
    <name type="scientific">Hypsibius exemplaris</name>
    <name type="common">Freshwater tardigrade</name>
    <dbReference type="NCBI Taxonomy" id="2072580"/>
    <lineage>
        <taxon>Eukaryota</taxon>
        <taxon>Metazoa</taxon>
        <taxon>Ecdysozoa</taxon>
        <taxon>Tardigrada</taxon>
        <taxon>Eutardigrada</taxon>
        <taxon>Parachela</taxon>
        <taxon>Hypsibioidea</taxon>
        <taxon>Hypsibiidae</taxon>
        <taxon>Hypsibius</taxon>
    </lineage>
</organism>
<dbReference type="EMBL" id="MTYJ01000374">
    <property type="protein sequence ID" value="OWA54139.1"/>
    <property type="molecule type" value="Genomic_DNA"/>
</dbReference>
<dbReference type="PANTHER" id="PTHR23052:SF1">
    <property type="entry name" value="AXONEMAL DYNEIN LIGHT CHAIN DOMAIN-CONTAINING PROTEIN 1"/>
    <property type="match status" value="1"/>
</dbReference>
<dbReference type="PANTHER" id="PTHR23052">
    <property type="entry name" value="AXONEMAL DYNEIN LIGHT CHAIN DOMAIN-CONTAINING PROTEIN 1"/>
    <property type="match status" value="1"/>
</dbReference>
<dbReference type="InterPro" id="IPR052845">
    <property type="entry name" value="Axonemal_dynein_LC_domain"/>
</dbReference>
<protein>
    <submittedName>
        <fullName evidence="3">Uncharacterized protein</fullName>
    </submittedName>
</protein>
<feature type="coiled-coil region" evidence="1">
    <location>
        <begin position="1131"/>
        <end position="1182"/>
    </location>
</feature>
<name>A0A9X6RN53_HYPEX</name>
<evidence type="ECO:0000313" key="3">
    <source>
        <dbReference type="EMBL" id="OWA54139.1"/>
    </source>
</evidence>
<keyword evidence="2" id="KW-0732">Signal</keyword>
<accession>A0A9X6RN53</accession>
<evidence type="ECO:0000256" key="2">
    <source>
        <dbReference type="SAM" id="SignalP"/>
    </source>
</evidence>
<evidence type="ECO:0000256" key="1">
    <source>
        <dbReference type="SAM" id="Coils"/>
    </source>
</evidence>